<organism evidence="1">
    <name type="scientific">Picea glauca</name>
    <name type="common">White spruce</name>
    <name type="synonym">Pinus glauca</name>
    <dbReference type="NCBI Taxonomy" id="3330"/>
    <lineage>
        <taxon>Eukaryota</taxon>
        <taxon>Viridiplantae</taxon>
        <taxon>Streptophyta</taxon>
        <taxon>Embryophyta</taxon>
        <taxon>Tracheophyta</taxon>
        <taxon>Spermatophyta</taxon>
        <taxon>Pinopsida</taxon>
        <taxon>Pinidae</taxon>
        <taxon>Conifers I</taxon>
        <taxon>Pinales</taxon>
        <taxon>Pinaceae</taxon>
        <taxon>Picea</taxon>
    </lineage>
</organism>
<dbReference type="AlphaFoldDB" id="A0A101LYG4"/>
<proteinExistence type="predicted"/>
<gene>
    <name evidence="1" type="ORF">ABT39_MTgene5888</name>
</gene>
<geneLocation type="mitochondrion" evidence="1"/>
<evidence type="ECO:0000313" key="1">
    <source>
        <dbReference type="EMBL" id="KUM47701.1"/>
    </source>
</evidence>
<keyword evidence="1" id="KW-0496">Mitochondrion</keyword>
<reference evidence="1" key="1">
    <citation type="journal article" date="2015" name="Genome Biol. Evol.">
        <title>Organellar Genomes of White Spruce (Picea glauca): Assembly and Annotation.</title>
        <authorList>
            <person name="Jackman S.D."/>
            <person name="Warren R.L."/>
            <person name="Gibb E.A."/>
            <person name="Vandervalk B.P."/>
            <person name="Mohamadi H."/>
            <person name="Chu J."/>
            <person name="Raymond A."/>
            <person name="Pleasance S."/>
            <person name="Coope R."/>
            <person name="Wildung M.R."/>
            <person name="Ritland C.E."/>
            <person name="Bousquet J."/>
            <person name="Jones S.J."/>
            <person name="Bohlmann J."/>
            <person name="Birol I."/>
        </authorList>
    </citation>
    <scope>NUCLEOTIDE SEQUENCE [LARGE SCALE GENOMIC DNA]</scope>
    <source>
        <tissue evidence="1">Flushing bud</tissue>
    </source>
</reference>
<sequence length="60" mass="6584">MKINISVWVIGAFASYHAKAVLGLIQLVTARGKAFKIVLPRYSKKDIQSEAEPEGRGVRA</sequence>
<name>A0A101LYG4_PICGL</name>
<comment type="caution">
    <text evidence="1">The sequence shown here is derived from an EMBL/GenBank/DDBJ whole genome shotgun (WGS) entry which is preliminary data.</text>
</comment>
<protein>
    <submittedName>
        <fullName evidence="1">Uncharacterized protein</fullName>
    </submittedName>
</protein>
<dbReference type="EMBL" id="LKAM01000007">
    <property type="protein sequence ID" value="KUM47701.1"/>
    <property type="molecule type" value="Genomic_DNA"/>
</dbReference>
<accession>A0A101LYG4</accession>